<gene>
    <name evidence="1" type="primary">orf06917</name>
    <name evidence="1" type="ORF">Q903MT_gene6863</name>
</gene>
<sequence length="48" mass="5282">MDMIPGNKLAQELELSLGKLSVSLLGVKLLHMDPALRSSPPLSMAHWR</sequence>
<accession>A0A6B9XZC7</accession>
<dbReference type="AlphaFoldDB" id="A0A6B9XZC7"/>
<keyword evidence="1" id="KW-0496">Mitochondrion</keyword>
<proteinExistence type="predicted"/>
<name>A0A6B9XZC7_PICSI</name>
<organism evidence="1">
    <name type="scientific">Picea sitchensis</name>
    <name type="common">Sitka spruce</name>
    <name type="synonym">Pinus sitchensis</name>
    <dbReference type="NCBI Taxonomy" id="3332"/>
    <lineage>
        <taxon>Eukaryota</taxon>
        <taxon>Viridiplantae</taxon>
        <taxon>Streptophyta</taxon>
        <taxon>Embryophyta</taxon>
        <taxon>Tracheophyta</taxon>
        <taxon>Spermatophyta</taxon>
        <taxon>Pinopsida</taxon>
        <taxon>Pinidae</taxon>
        <taxon>Conifers I</taxon>
        <taxon>Pinales</taxon>
        <taxon>Pinaceae</taxon>
        <taxon>Picea</taxon>
    </lineage>
</organism>
<protein>
    <submittedName>
        <fullName evidence="1">Uncharacterized protein</fullName>
    </submittedName>
</protein>
<reference evidence="1" key="1">
    <citation type="submission" date="2019-03" db="EMBL/GenBank/DDBJ databases">
        <title>Largest Complete Mitochondrial Genome of a Gymnosperm, Sitka Spruce (Picea sitchensis), Indicates Complex Physical Structure.</title>
        <authorList>
            <person name="Jackman S.D."/>
            <person name="Coombe L."/>
            <person name="Warren R."/>
            <person name="Kirk H."/>
            <person name="Trinh E."/>
            <person name="McLeod T."/>
            <person name="Pleasance S."/>
            <person name="Pandoh P."/>
            <person name="Zhao Y."/>
            <person name="Coope R."/>
            <person name="Bousquet J."/>
            <person name="Bohlmann J.C."/>
            <person name="Jones S.J.M."/>
            <person name="Birol I."/>
        </authorList>
    </citation>
    <scope>NUCLEOTIDE SEQUENCE</scope>
    <source>
        <strain evidence="1">Q903</strain>
    </source>
</reference>
<dbReference type="EMBL" id="MK697706">
    <property type="protein sequence ID" value="QHR92815.1"/>
    <property type="molecule type" value="Genomic_DNA"/>
</dbReference>
<evidence type="ECO:0000313" key="1">
    <source>
        <dbReference type="EMBL" id="QHR92815.1"/>
    </source>
</evidence>
<geneLocation type="mitochondrion" evidence="1"/>